<dbReference type="PANTHER" id="PTHR12674:SF2">
    <property type="entry name" value="PREFOLDIN SUBUNIT 5"/>
    <property type="match status" value="1"/>
</dbReference>
<dbReference type="NCBIfam" id="TIGR00293">
    <property type="entry name" value="prefoldin subunit alpha"/>
    <property type="match status" value="1"/>
</dbReference>
<accession>A0A0H5C338</accession>
<accession>A0A1E4RZ99</accession>
<dbReference type="Pfam" id="PF02996">
    <property type="entry name" value="Prefoldin"/>
    <property type="match status" value="1"/>
</dbReference>
<reference evidence="3" key="1">
    <citation type="submission" date="2014-12" db="EMBL/GenBank/DDBJ databases">
        <authorList>
            <person name="Jaenicke S."/>
        </authorList>
    </citation>
    <scope>NUCLEOTIDE SEQUENCE [LARGE SCALE GENOMIC DNA]</scope>
    <source>
        <strain evidence="3">CBS1600</strain>
    </source>
</reference>
<reference evidence="4 6" key="3">
    <citation type="journal article" date="2016" name="Proc. Natl. Acad. Sci. U.S.A.">
        <title>Comparative genomics of biotechnologically important yeasts.</title>
        <authorList>
            <person name="Riley R."/>
            <person name="Haridas S."/>
            <person name="Wolfe K.H."/>
            <person name="Lopes M.R."/>
            <person name="Hittinger C.T."/>
            <person name="Goeker M."/>
            <person name="Salamov A.A."/>
            <person name="Wisecaver J.H."/>
            <person name="Long T.M."/>
            <person name="Calvey C.H."/>
            <person name="Aerts A.L."/>
            <person name="Barry K.W."/>
            <person name="Choi C."/>
            <person name="Clum A."/>
            <person name="Coughlan A.Y."/>
            <person name="Deshpande S."/>
            <person name="Douglass A.P."/>
            <person name="Hanson S.J."/>
            <person name="Klenk H.-P."/>
            <person name="LaButti K.M."/>
            <person name="Lapidus A."/>
            <person name="Lindquist E.A."/>
            <person name="Lipzen A.M."/>
            <person name="Meier-Kolthoff J.P."/>
            <person name="Ohm R.A."/>
            <person name="Otillar R.P."/>
            <person name="Pangilinan J.L."/>
            <person name="Peng Y."/>
            <person name="Rokas A."/>
            <person name="Rosa C.A."/>
            <person name="Scheuner C."/>
            <person name="Sibirny A.A."/>
            <person name="Slot J.C."/>
            <person name="Stielow J.B."/>
            <person name="Sun H."/>
            <person name="Kurtzman C.P."/>
            <person name="Blackwell M."/>
            <person name="Grigoriev I.V."/>
            <person name="Jeffries T.W."/>
        </authorList>
    </citation>
    <scope>NUCLEOTIDE SEQUENCE [LARGE SCALE GENOMIC DNA]</scope>
    <source>
        <strain evidence="6">ATCC 18201 / CBS 1600 / BCRC 20928 / JCM 3617 / NBRC 0987 / NRRL Y-1542</strain>
        <strain evidence="4">NRRL Y-1542</strain>
    </source>
</reference>
<reference evidence="5" key="2">
    <citation type="journal article" date="2015" name="J. Biotechnol.">
        <title>The structure of the Cyberlindnera jadinii genome and its relation to Candida utilis analyzed by the occurrence of single nucleotide polymorphisms.</title>
        <authorList>
            <person name="Rupp O."/>
            <person name="Brinkrolf K."/>
            <person name="Buerth C."/>
            <person name="Kunigo M."/>
            <person name="Schneider J."/>
            <person name="Jaenicke S."/>
            <person name="Goesmann A."/>
            <person name="Puehler A."/>
            <person name="Jaeger K.-E."/>
            <person name="Ernst J.F."/>
        </authorList>
    </citation>
    <scope>NUCLEOTIDE SEQUENCE [LARGE SCALE GENOMIC DNA]</scope>
    <source>
        <strain evidence="5">ATCC 18201 / CBS 1600 / BCRC 20928 / JCM 3617 / NBRC 0987 / NRRL Y-1542</strain>
    </source>
</reference>
<dbReference type="GO" id="GO:1990113">
    <property type="term" value="P:RNA polymerase I assembly"/>
    <property type="evidence" value="ECO:0007669"/>
    <property type="project" value="TreeGrafter"/>
</dbReference>
<keyword evidence="2" id="KW-0143">Chaperone</keyword>
<dbReference type="GO" id="GO:0006457">
    <property type="term" value="P:protein folding"/>
    <property type="evidence" value="ECO:0007669"/>
    <property type="project" value="InterPro"/>
</dbReference>
<dbReference type="GO" id="GO:0016272">
    <property type="term" value="C:prefoldin complex"/>
    <property type="evidence" value="ECO:0007669"/>
    <property type="project" value="InterPro"/>
</dbReference>
<dbReference type="FunFam" id="1.10.287.370:FF:000004">
    <property type="entry name" value="Probable prefoldin subunit 5"/>
    <property type="match status" value="1"/>
</dbReference>
<dbReference type="STRING" id="983966.A0A0H5C338"/>
<dbReference type="RefSeq" id="XP_020069494.1">
    <property type="nucleotide sequence ID" value="XM_020213183.1"/>
</dbReference>
<dbReference type="EMBL" id="KV453935">
    <property type="protein sequence ID" value="ODV72455.1"/>
    <property type="molecule type" value="Genomic_DNA"/>
</dbReference>
<evidence type="ECO:0000313" key="3">
    <source>
        <dbReference type="EMBL" id="CEP22072.1"/>
    </source>
</evidence>
<dbReference type="OrthoDB" id="10267474at2759"/>
<keyword evidence="6" id="KW-1185">Reference proteome</keyword>
<evidence type="ECO:0000256" key="1">
    <source>
        <dbReference type="ARBA" id="ARBA00010048"/>
    </source>
</evidence>
<dbReference type="Proteomes" id="UP000038830">
    <property type="component" value="Unassembled WGS sequence"/>
</dbReference>
<sequence>MSGKTIDITKLEPEQLIQLRKQFEDEMEHFSTSLSALNMALGKYKECINNVKQVSTEGNEGKELLVPLSGSLYVPGKVKDNNKFLVDVGTGYYIEKSSEDAIKFFEGKVTQLNKDSTKVTEIITEKSRTIQRLDQVLREKVHQREMQAAKSTANPPIETK</sequence>
<dbReference type="CDD" id="cd23157">
    <property type="entry name" value="Prefoldin_5"/>
    <property type="match status" value="1"/>
</dbReference>
<protein>
    <submittedName>
        <fullName evidence="3">GIM5 protein</fullName>
    </submittedName>
    <submittedName>
        <fullName evidence="4">Prefoldin alpha subunit</fullName>
    </submittedName>
</protein>
<evidence type="ECO:0000256" key="2">
    <source>
        <dbReference type="ARBA" id="ARBA00023186"/>
    </source>
</evidence>
<dbReference type="EMBL" id="CDQK01000002">
    <property type="protein sequence ID" value="CEP22072.1"/>
    <property type="molecule type" value="Genomic_DNA"/>
</dbReference>
<dbReference type="InterPro" id="IPR004127">
    <property type="entry name" value="Prefoldin_subunit_alpha"/>
</dbReference>
<dbReference type="InterPro" id="IPR009053">
    <property type="entry name" value="Prefoldin"/>
</dbReference>
<dbReference type="GO" id="GO:0051082">
    <property type="term" value="F:unfolded protein binding"/>
    <property type="evidence" value="ECO:0007669"/>
    <property type="project" value="InterPro"/>
</dbReference>
<evidence type="ECO:0000313" key="4">
    <source>
        <dbReference type="EMBL" id="ODV72455.1"/>
    </source>
</evidence>
<dbReference type="GeneID" id="30987579"/>
<organism evidence="3 5">
    <name type="scientific">Cyberlindnera jadinii (strain ATCC 18201 / CBS 1600 / BCRC 20928 / JCM 3617 / NBRC 0987 / NRRL Y-1542)</name>
    <name type="common">Torula yeast</name>
    <name type="synonym">Candida utilis</name>
    <dbReference type="NCBI Taxonomy" id="983966"/>
    <lineage>
        <taxon>Eukaryota</taxon>
        <taxon>Fungi</taxon>
        <taxon>Dikarya</taxon>
        <taxon>Ascomycota</taxon>
        <taxon>Saccharomycotina</taxon>
        <taxon>Saccharomycetes</taxon>
        <taxon>Phaffomycetales</taxon>
        <taxon>Phaffomycetaceae</taxon>
        <taxon>Cyberlindnera</taxon>
    </lineage>
</organism>
<dbReference type="InterPro" id="IPR011599">
    <property type="entry name" value="PFD_alpha_archaea"/>
</dbReference>
<dbReference type="GO" id="GO:1990115">
    <property type="term" value="P:RNA polymerase III assembly"/>
    <property type="evidence" value="ECO:0007669"/>
    <property type="project" value="TreeGrafter"/>
</dbReference>
<dbReference type="OMA" id="QAKFKAC"/>
<dbReference type="Proteomes" id="UP000094389">
    <property type="component" value="Unassembled WGS sequence"/>
</dbReference>
<dbReference type="HAMAP" id="MF_00308">
    <property type="entry name" value="PfdA"/>
    <property type="match status" value="1"/>
</dbReference>
<dbReference type="PANTHER" id="PTHR12674">
    <property type="entry name" value="PREFOLDIN SUBUNIT 5"/>
    <property type="match status" value="1"/>
</dbReference>
<evidence type="ECO:0000313" key="5">
    <source>
        <dbReference type="Proteomes" id="UP000038830"/>
    </source>
</evidence>
<evidence type="ECO:0000313" key="6">
    <source>
        <dbReference type="Proteomes" id="UP000094389"/>
    </source>
</evidence>
<comment type="similarity">
    <text evidence="1">Belongs to the prefoldin subunit alpha family.</text>
</comment>
<name>A0A0H5C338_CYBJN</name>
<proteinExistence type="inferred from homology"/>
<dbReference type="GO" id="GO:0005737">
    <property type="term" value="C:cytoplasm"/>
    <property type="evidence" value="ECO:0007669"/>
    <property type="project" value="TreeGrafter"/>
</dbReference>
<dbReference type="Gene3D" id="1.10.287.370">
    <property type="match status" value="1"/>
</dbReference>
<gene>
    <name evidence="3" type="primary">GIM5</name>
    <name evidence="3" type="ORF">BN1211_2337</name>
    <name evidence="4" type="ORF">CYBJADRAFT_141795</name>
</gene>
<dbReference type="GO" id="GO:1990114">
    <property type="term" value="P:RNA polymerase II core complex assembly"/>
    <property type="evidence" value="ECO:0007669"/>
    <property type="project" value="TreeGrafter"/>
</dbReference>
<dbReference type="SUPFAM" id="SSF46579">
    <property type="entry name" value="Prefoldin"/>
    <property type="match status" value="1"/>
</dbReference>
<dbReference type="AlphaFoldDB" id="A0A0H5C338"/>